<gene>
    <name evidence="2" type="ORF">ULMA_12420</name>
</gene>
<reference evidence="2 3" key="1">
    <citation type="submission" date="2019-08" db="EMBL/GenBank/DDBJ databases">
        <title>Draft genome sequence of Ulvibacter marinus type strain NBRC 109484.</title>
        <authorList>
            <person name="Kawano K."/>
            <person name="Ushijima N."/>
            <person name="Kihara M."/>
            <person name="Itoh H."/>
        </authorList>
    </citation>
    <scope>NUCLEOTIDE SEQUENCE [LARGE SCALE GENOMIC DNA]</scope>
    <source>
        <strain evidence="2 3">NBRC 109484</strain>
    </source>
</reference>
<feature type="signal peptide" evidence="1">
    <location>
        <begin position="1"/>
        <end position="17"/>
    </location>
</feature>
<dbReference type="Pfam" id="PF07676">
    <property type="entry name" value="PD40"/>
    <property type="match status" value="1"/>
</dbReference>
<accession>A0A5J4IW12</accession>
<dbReference type="InterPro" id="IPR011042">
    <property type="entry name" value="6-blade_b-propeller_TolB-like"/>
</dbReference>
<sequence>MRLLFLGLLAVSSAVFGQTNPEIFLMEVSNDLGEFKISNFRNITNNEGYDSQPSFSDNNTLLFAGTENGQTEIMSYYLKNNTTLRINKPTSGGEYSPQKFPNNNEIAAVRLDTTGLQRLYAYKNSTIEQGTSRILLNNLEVAYYAFHDNNRIIASVLGGNQLNLVIANLKTGEVMPYLENSGRSIHNIPNSTSVSYTAVNEDGNNDVFIVDIDDDKESYFVCQLPIGIEDHCWLNESILLLGSGARLYKYDFYGKQEWVEVANLSNYNISEISRITVSPNGKNIALVANINN</sequence>
<evidence type="ECO:0000313" key="3">
    <source>
        <dbReference type="Proteomes" id="UP000326509"/>
    </source>
</evidence>
<evidence type="ECO:0000313" key="2">
    <source>
        <dbReference type="EMBL" id="GER59134.1"/>
    </source>
</evidence>
<keyword evidence="3" id="KW-1185">Reference proteome</keyword>
<dbReference type="EMBL" id="BKCG01000002">
    <property type="protein sequence ID" value="GER59134.1"/>
    <property type="molecule type" value="Genomic_DNA"/>
</dbReference>
<organism evidence="2 3">
    <name type="scientific">Patiriisocius marinus</name>
    <dbReference type="NCBI Taxonomy" id="1397112"/>
    <lineage>
        <taxon>Bacteria</taxon>
        <taxon>Pseudomonadati</taxon>
        <taxon>Bacteroidota</taxon>
        <taxon>Flavobacteriia</taxon>
        <taxon>Flavobacteriales</taxon>
        <taxon>Flavobacteriaceae</taxon>
        <taxon>Patiriisocius</taxon>
    </lineage>
</organism>
<dbReference type="AlphaFoldDB" id="A0A5J4IW12"/>
<comment type="caution">
    <text evidence="2">The sequence shown here is derived from an EMBL/GenBank/DDBJ whole genome shotgun (WGS) entry which is preliminary data.</text>
</comment>
<dbReference type="RefSeq" id="WP_151673204.1">
    <property type="nucleotide sequence ID" value="NZ_BKCG01000002.1"/>
</dbReference>
<evidence type="ECO:0000256" key="1">
    <source>
        <dbReference type="SAM" id="SignalP"/>
    </source>
</evidence>
<dbReference type="InterPro" id="IPR011659">
    <property type="entry name" value="WD40"/>
</dbReference>
<proteinExistence type="predicted"/>
<feature type="chain" id="PRO_5023806841" evidence="1">
    <location>
        <begin position="18"/>
        <end position="292"/>
    </location>
</feature>
<protein>
    <submittedName>
        <fullName evidence="2">Uncharacterized protein</fullName>
    </submittedName>
</protein>
<name>A0A5J4IW12_9FLAO</name>
<dbReference type="Gene3D" id="2.120.10.30">
    <property type="entry name" value="TolB, C-terminal domain"/>
    <property type="match status" value="1"/>
</dbReference>
<dbReference type="Proteomes" id="UP000326509">
    <property type="component" value="Unassembled WGS sequence"/>
</dbReference>
<dbReference type="OrthoDB" id="9797498at2"/>
<keyword evidence="1" id="KW-0732">Signal</keyword>
<dbReference type="SUPFAM" id="SSF69322">
    <property type="entry name" value="Tricorn protease domain 2"/>
    <property type="match status" value="1"/>
</dbReference>